<keyword evidence="6" id="KW-0067">ATP-binding</keyword>
<dbReference type="SUPFAM" id="SSF56112">
    <property type="entry name" value="Protein kinase-like (PK-like)"/>
    <property type="match status" value="1"/>
</dbReference>
<dbReference type="Proteomes" id="UP000472262">
    <property type="component" value="Unassembled WGS sequence"/>
</dbReference>
<dbReference type="PROSITE" id="PS51285">
    <property type="entry name" value="AGC_KINASE_CTER"/>
    <property type="match status" value="1"/>
</dbReference>
<dbReference type="Pfam" id="PF00069">
    <property type="entry name" value="Pkinase"/>
    <property type="match status" value="1"/>
</dbReference>
<reference evidence="9" key="2">
    <citation type="submission" date="2025-09" db="UniProtKB">
        <authorList>
            <consortium name="Ensembl"/>
        </authorList>
    </citation>
    <scope>IDENTIFICATION</scope>
</reference>
<organism evidence="9 10">
    <name type="scientific">Sinocyclocheilus grahami</name>
    <name type="common">Dianchi golden-line fish</name>
    <name type="synonym">Barbus grahami</name>
    <dbReference type="NCBI Taxonomy" id="75366"/>
    <lineage>
        <taxon>Eukaryota</taxon>
        <taxon>Metazoa</taxon>
        <taxon>Chordata</taxon>
        <taxon>Craniata</taxon>
        <taxon>Vertebrata</taxon>
        <taxon>Euteleostomi</taxon>
        <taxon>Actinopterygii</taxon>
        <taxon>Neopterygii</taxon>
        <taxon>Teleostei</taxon>
        <taxon>Ostariophysi</taxon>
        <taxon>Cypriniformes</taxon>
        <taxon>Cyprinidae</taxon>
        <taxon>Cyprininae</taxon>
        <taxon>Sinocyclocheilus</taxon>
    </lineage>
</organism>
<keyword evidence="10" id="KW-1185">Reference proteome</keyword>
<dbReference type="GO" id="GO:0004674">
    <property type="term" value="F:protein serine/threonine kinase activity"/>
    <property type="evidence" value="ECO:0007669"/>
    <property type="project" value="UniProtKB-KW"/>
</dbReference>
<dbReference type="Pfam" id="PF00433">
    <property type="entry name" value="Pkinase_C"/>
    <property type="match status" value="1"/>
</dbReference>
<dbReference type="SMART" id="SM00220">
    <property type="entry name" value="S_TKc"/>
    <property type="match status" value="1"/>
</dbReference>
<dbReference type="InterPro" id="IPR011009">
    <property type="entry name" value="Kinase-like_dom_sf"/>
</dbReference>
<name>A0A672RX67_SINGR</name>
<evidence type="ECO:0000256" key="2">
    <source>
        <dbReference type="ARBA" id="ARBA00022553"/>
    </source>
</evidence>
<dbReference type="SMART" id="SM00133">
    <property type="entry name" value="S_TK_X"/>
    <property type="match status" value="1"/>
</dbReference>
<protein>
    <submittedName>
        <fullName evidence="9">Serine/threonine-protein kinase Sgk2-like</fullName>
    </submittedName>
</protein>
<sequence>MAHYNPSLSSPLDEVNLGVSVNPQNIWEGASSKTESRWKILCSESFAKEGYIEEKRAKEYNGREERAAQESETPFSGRAALLLSDPGEAVFCPGLRQRWRVVLSPAERAVFLRGTSSLLHGGGGQCHRIPSLSQYSVQRSQARKHSIRPPGKTAVQDVCANECFRLESAYNLVSDLCQGHVVLTDFGLCKEGIEPEGTTSTFCGTPEYLAPEILRKEPYDRTVDWWCLGAVLHEMLYSLPPFYSRDVSEMYDAILHKPLQLAPGKSEASSHLLYGLLQKDQRRRIGAIADFLEIKNHVFFAPINWDDLYHKRITPPYNPNVRGPADLQHIDPEFTREMVPNSVGRTPDPTPSLATSSSNAFNGFSYISGEDGFL</sequence>
<evidence type="ECO:0000256" key="4">
    <source>
        <dbReference type="ARBA" id="ARBA00022741"/>
    </source>
</evidence>
<keyword evidence="2" id="KW-0597">Phosphoprotein</keyword>
<dbReference type="InterPro" id="IPR000719">
    <property type="entry name" value="Prot_kinase_dom"/>
</dbReference>
<evidence type="ECO:0000259" key="7">
    <source>
        <dbReference type="PROSITE" id="PS50011"/>
    </source>
</evidence>
<keyword evidence="4" id="KW-0547">Nucleotide-binding</keyword>
<dbReference type="GO" id="GO:0005524">
    <property type="term" value="F:ATP binding"/>
    <property type="evidence" value="ECO:0007669"/>
    <property type="project" value="UniProtKB-KW"/>
</dbReference>
<evidence type="ECO:0000256" key="3">
    <source>
        <dbReference type="ARBA" id="ARBA00022679"/>
    </source>
</evidence>
<evidence type="ECO:0000256" key="5">
    <source>
        <dbReference type="ARBA" id="ARBA00022777"/>
    </source>
</evidence>
<keyword evidence="3" id="KW-0808">Transferase</keyword>
<feature type="domain" description="AGC-kinase C-terminal" evidence="8">
    <location>
        <begin position="301"/>
        <end position="374"/>
    </location>
</feature>
<dbReference type="AlphaFoldDB" id="A0A672RX67"/>
<dbReference type="InterPro" id="IPR000961">
    <property type="entry name" value="AGC-kinase_C"/>
</dbReference>
<evidence type="ECO:0000259" key="8">
    <source>
        <dbReference type="PROSITE" id="PS51285"/>
    </source>
</evidence>
<dbReference type="Gene3D" id="1.10.510.10">
    <property type="entry name" value="Transferase(Phosphotransferase) domain 1"/>
    <property type="match status" value="1"/>
</dbReference>
<reference evidence="9" key="1">
    <citation type="submission" date="2025-08" db="UniProtKB">
        <authorList>
            <consortium name="Ensembl"/>
        </authorList>
    </citation>
    <scope>IDENTIFICATION</scope>
</reference>
<dbReference type="Ensembl" id="ENSSGRT00000099768.1">
    <property type="protein sequence ID" value="ENSSGRP00000093753.1"/>
    <property type="gene ID" value="ENSSGRG00000046909.1"/>
</dbReference>
<keyword evidence="5" id="KW-0418">Kinase</keyword>
<gene>
    <name evidence="9" type="primary">sgk2a</name>
</gene>
<dbReference type="InterPro" id="IPR017892">
    <property type="entry name" value="Pkinase_C"/>
</dbReference>
<dbReference type="PANTHER" id="PTHR24351">
    <property type="entry name" value="RIBOSOMAL PROTEIN S6 KINASE"/>
    <property type="match status" value="1"/>
</dbReference>
<evidence type="ECO:0000313" key="9">
    <source>
        <dbReference type="Ensembl" id="ENSSGRP00000093753.1"/>
    </source>
</evidence>
<dbReference type="PROSITE" id="PS50011">
    <property type="entry name" value="PROTEIN_KINASE_DOM"/>
    <property type="match status" value="1"/>
</dbReference>
<accession>A0A672RX67</accession>
<evidence type="ECO:0000256" key="6">
    <source>
        <dbReference type="ARBA" id="ARBA00022840"/>
    </source>
</evidence>
<keyword evidence="1" id="KW-0723">Serine/threonine-protein kinase</keyword>
<evidence type="ECO:0000256" key="1">
    <source>
        <dbReference type="ARBA" id="ARBA00022527"/>
    </source>
</evidence>
<evidence type="ECO:0000313" key="10">
    <source>
        <dbReference type="Proteomes" id="UP000472262"/>
    </source>
</evidence>
<proteinExistence type="predicted"/>
<dbReference type="InParanoid" id="A0A672RX67"/>
<feature type="domain" description="Protein kinase" evidence="7">
    <location>
        <begin position="1"/>
        <end position="300"/>
    </location>
</feature>